<sequence length="484" mass="50093">MPRRGKVLVASLVSLLLISSCGAGLYFKLDSNLASNPLDILGQRPDQPAADAKGQRPLNVLVLGSQTRNGQQGSAFGNASKLGTDISDTAMLVHLSADRQHAIITSIPRDLVVARPACVSRTDPHATVAGSNAAMFDLAMSLGGPSCAVATVEHMANLRVDHFIRLDFNGFRKMVDAVGGVEVCVPYPGIHDWRSKLDIPPGKHLVTDQEALAFVRDRHGIGDGGDLGRIKMQQMFVSSLAQKLESAGTLANPVTLYKLADAATSSLTVDPGLGSIDKLVGLAEQLRSLKTNSMTFITAPNTADSTDPNRVVPAEPQFNEVFQLLRSDQRWTGTLSTAAGHPGSSRTKPGQVAVRVLNATGVTGKAATVRTELTSLGFHVSGIGTTTRSSTTTVSSGPGAELLRSYVAGSPATAPAGGSSTITLTIGSDFAGIHHAATAPKAAAPGPRPPVSGVQSRGADANICSGLPTPRADAGKPTNAATAR</sequence>
<dbReference type="Gene3D" id="3.30.70.2390">
    <property type="match status" value="1"/>
</dbReference>
<dbReference type="Pfam" id="PF03816">
    <property type="entry name" value="LytR_cpsA_psr"/>
    <property type="match status" value="1"/>
</dbReference>
<dbReference type="PROSITE" id="PS51257">
    <property type="entry name" value="PROKAR_LIPOPROTEIN"/>
    <property type="match status" value="1"/>
</dbReference>
<dbReference type="InterPro" id="IPR050922">
    <property type="entry name" value="LytR/CpsA/Psr_CW_biosynth"/>
</dbReference>
<accession>A0ABS4UMZ2</accession>
<organism evidence="5 6">
    <name type="scientific">Kribbella aluminosa</name>
    <dbReference type="NCBI Taxonomy" id="416017"/>
    <lineage>
        <taxon>Bacteria</taxon>
        <taxon>Bacillati</taxon>
        <taxon>Actinomycetota</taxon>
        <taxon>Actinomycetes</taxon>
        <taxon>Propionibacteriales</taxon>
        <taxon>Kribbellaceae</taxon>
        <taxon>Kribbella</taxon>
    </lineage>
</organism>
<evidence type="ECO:0000256" key="1">
    <source>
        <dbReference type="ARBA" id="ARBA00006068"/>
    </source>
</evidence>
<evidence type="ECO:0000259" key="4">
    <source>
        <dbReference type="Pfam" id="PF13399"/>
    </source>
</evidence>
<dbReference type="InterPro" id="IPR004474">
    <property type="entry name" value="LytR_CpsA_psr"/>
</dbReference>
<proteinExistence type="inferred from homology"/>
<name>A0ABS4UMZ2_9ACTN</name>
<evidence type="ECO:0000259" key="3">
    <source>
        <dbReference type="Pfam" id="PF03816"/>
    </source>
</evidence>
<comment type="similarity">
    <text evidence="1">Belongs to the LytR/CpsA/Psr (LCP) family.</text>
</comment>
<feature type="region of interest" description="Disordered" evidence="2">
    <location>
        <begin position="438"/>
        <end position="484"/>
    </location>
</feature>
<dbReference type="Gene3D" id="3.40.630.190">
    <property type="entry name" value="LCP protein"/>
    <property type="match status" value="1"/>
</dbReference>
<feature type="domain" description="Cell envelope-related transcriptional attenuator" evidence="3">
    <location>
        <begin position="87"/>
        <end position="245"/>
    </location>
</feature>
<dbReference type="EMBL" id="JAGINT010000001">
    <property type="protein sequence ID" value="MBP2352946.1"/>
    <property type="molecule type" value="Genomic_DNA"/>
</dbReference>
<protein>
    <submittedName>
        <fullName evidence="5">LCP family protein required for cell wall assembly</fullName>
    </submittedName>
</protein>
<keyword evidence="6" id="KW-1185">Reference proteome</keyword>
<evidence type="ECO:0000313" key="5">
    <source>
        <dbReference type="EMBL" id="MBP2352946.1"/>
    </source>
</evidence>
<evidence type="ECO:0000256" key="2">
    <source>
        <dbReference type="SAM" id="MobiDB-lite"/>
    </source>
</evidence>
<feature type="domain" description="LytR/CpsA/Psr regulator C-terminal" evidence="4">
    <location>
        <begin position="351"/>
        <end position="430"/>
    </location>
</feature>
<dbReference type="PANTHER" id="PTHR33392">
    <property type="entry name" value="POLYISOPRENYL-TEICHOIC ACID--PEPTIDOGLYCAN TEICHOIC ACID TRANSFERASE TAGU"/>
    <property type="match status" value="1"/>
</dbReference>
<comment type="caution">
    <text evidence="5">The sequence shown here is derived from an EMBL/GenBank/DDBJ whole genome shotgun (WGS) entry which is preliminary data.</text>
</comment>
<gene>
    <name evidence="5" type="ORF">JOF29_004029</name>
</gene>
<dbReference type="PANTHER" id="PTHR33392:SF6">
    <property type="entry name" value="POLYISOPRENYL-TEICHOIC ACID--PEPTIDOGLYCAN TEICHOIC ACID TRANSFERASE TAGU"/>
    <property type="match status" value="1"/>
</dbReference>
<dbReference type="InterPro" id="IPR027381">
    <property type="entry name" value="LytR/CpsA/Psr_C"/>
</dbReference>
<dbReference type="Pfam" id="PF13399">
    <property type="entry name" value="LytR_C"/>
    <property type="match status" value="1"/>
</dbReference>
<evidence type="ECO:0000313" key="6">
    <source>
        <dbReference type="Proteomes" id="UP000755585"/>
    </source>
</evidence>
<reference evidence="5 6" key="1">
    <citation type="submission" date="2021-03" db="EMBL/GenBank/DDBJ databases">
        <title>Sequencing the genomes of 1000 actinobacteria strains.</title>
        <authorList>
            <person name="Klenk H.-P."/>
        </authorList>
    </citation>
    <scope>NUCLEOTIDE SEQUENCE [LARGE SCALE GENOMIC DNA]</scope>
    <source>
        <strain evidence="5 6">DSM 18824</strain>
    </source>
</reference>
<dbReference type="RefSeq" id="WP_209695616.1">
    <property type="nucleotide sequence ID" value="NZ_BAAAVU010000006.1"/>
</dbReference>
<dbReference type="Proteomes" id="UP000755585">
    <property type="component" value="Unassembled WGS sequence"/>
</dbReference>
<dbReference type="NCBIfam" id="TIGR00350">
    <property type="entry name" value="lytR_cpsA_psr"/>
    <property type="match status" value="1"/>
</dbReference>